<name>A0ABR6BKV4_9PSEU</name>
<keyword evidence="4" id="KW-1185">Reference proteome</keyword>
<protein>
    <recommendedName>
        <fullName evidence="2">YCII-related domain-containing protein</fullName>
    </recommendedName>
</protein>
<sequence length="95" mass="10381">MFVVELQYNVDRAGREPSHRAHAEYLASLTERGVLRGAGPLVDANGGLLVYDVPDRAALQEVLDNEPYVQAGLVAQTLVREWNPGKGSWFTTAVS</sequence>
<dbReference type="PANTHER" id="PTHR37828">
    <property type="entry name" value="GSR2449 PROTEIN"/>
    <property type="match status" value="1"/>
</dbReference>
<evidence type="ECO:0000313" key="3">
    <source>
        <dbReference type="EMBL" id="MBA8927513.1"/>
    </source>
</evidence>
<dbReference type="PANTHER" id="PTHR37828:SF1">
    <property type="entry name" value="YCII-RELATED DOMAIN-CONTAINING PROTEIN"/>
    <property type="match status" value="1"/>
</dbReference>
<gene>
    <name evidence="3" type="ORF">BC739_004719</name>
</gene>
<evidence type="ECO:0000259" key="2">
    <source>
        <dbReference type="Pfam" id="PF03795"/>
    </source>
</evidence>
<dbReference type="Pfam" id="PF03795">
    <property type="entry name" value="YCII"/>
    <property type="match status" value="1"/>
</dbReference>
<accession>A0ABR6BKV4</accession>
<dbReference type="SUPFAM" id="SSF54909">
    <property type="entry name" value="Dimeric alpha+beta barrel"/>
    <property type="match status" value="1"/>
</dbReference>
<comment type="caution">
    <text evidence="3">The sequence shown here is derived from an EMBL/GenBank/DDBJ whole genome shotgun (WGS) entry which is preliminary data.</text>
</comment>
<dbReference type="EMBL" id="JACJID010000003">
    <property type="protein sequence ID" value="MBA8927513.1"/>
    <property type="molecule type" value="Genomic_DNA"/>
</dbReference>
<feature type="domain" description="YCII-related" evidence="2">
    <location>
        <begin position="1"/>
        <end position="83"/>
    </location>
</feature>
<dbReference type="Proteomes" id="UP000517916">
    <property type="component" value="Unassembled WGS sequence"/>
</dbReference>
<evidence type="ECO:0000256" key="1">
    <source>
        <dbReference type="ARBA" id="ARBA00007689"/>
    </source>
</evidence>
<dbReference type="Gene3D" id="3.30.70.1060">
    <property type="entry name" value="Dimeric alpha+beta barrel"/>
    <property type="match status" value="1"/>
</dbReference>
<proteinExistence type="inferred from homology"/>
<dbReference type="RefSeq" id="WP_030110880.1">
    <property type="nucleotide sequence ID" value="NZ_BAAABQ010000056.1"/>
</dbReference>
<comment type="similarity">
    <text evidence="1">Belongs to the YciI family.</text>
</comment>
<reference evidence="3 4" key="1">
    <citation type="submission" date="2020-08" db="EMBL/GenBank/DDBJ databases">
        <title>Genomic Encyclopedia of Archaeal and Bacterial Type Strains, Phase II (KMG-II): from individual species to whole genera.</title>
        <authorList>
            <person name="Goeker M."/>
        </authorList>
    </citation>
    <scope>NUCLEOTIDE SEQUENCE [LARGE SCALE GENOMIC DNA]</scope>
    <source>
        <strain evidence="3 4">DSM 43850</strain>
    </source>
</reference>
<dbReference type="InterPro" id="IPR011008">
    <property type="entry name" value="Dimeric_a/b-barrel"/>
</dbReference>
<evidence type="ECO:0000313" key="4">
    <source>
        <dbReference type="Proteomes" id="UP000517916"/>
    </source>
</evidence>
<dbReference type="InterPro" id="IPR005545">
    <property type="entry name" value="YCII"/>
</dbReference>
<organism evidence="3 4">
    <name type="scientific">Kutzneria viridogrisea</name>
    <dbReference type="NCBI Taxonomy" id="47990"/>
    <lineage>
        <taxon>Bacteria</taxon>
        <taxon>Bacillati</taxon>
        <taxon>Actinomycetota</taxon>
        <taxon>Actinomycetes</taxon>
        <taxon>Pseudonocardiales</taxon>
        <taxon>Pseudonocardiaceae</taxon>
        <taxon>Kutzneria</taxon>
    </lineage>
</organism>